<dbReference type="Pfam" id="PF00643">
    <property type="entry name" value="zf-B_box"/>
    <property type="match status" value="1"/>
</dbReference>
<comment type="caution">
    <text evidence="12">The sequence shown here is derived from an EMBL/GenBank/DDBJ whole genome shotgun (WGS) entry which is preliminary data.</text>
</comment>
<dbReference type="Proteomes" id="UP001415857">
    <property type="component" value="Unassembled WGS sequence"/>
</dbReference>
<gene>
    <name evidence="12" type="ORF">L1049_027494</name>
</gene>
<reference evidence="12 13" key="1">
    <citation type="journal article" date="2024" name="Plant J.">
        <title>Genome sequences and population genomics reveal climatic adaptation and genomic divergence between two closely related sweetgum species.</title>
        <authorList>
            <person name="Xu W.Q."/>
            <person name="Ren C.Q."/>
            <person name="Zhang X.Y."/>
            <person name="Comes H.P."/>
            <person name="Liu X.H."/>
            <person name="Li Y.G."/>
            <person name="Kettle C.J."/>
            <person name="Jalonen R."/>
            <person name="Gaisberger H."/>
            <person name="Ma Y.Z."/>
            <person name="Qiu Y.X."/>
        </authorList>
    </citation>
    <scope>NUCLEOTIDE SEQUENCE [LARGE SCALE GENOMIC DNA]</scope>
    <source>
        <strain evidence="12">Hangzhou</strain>
    </source>
</reference>
<keyword evidence="3" id="KW-0479">Metal-binding</keyword>
<comment type="similarity">
    <text evidence="2">Belongs to the CONSTANS family.</text>
</comment>
<dbReference type="GO" id="GO:0008270">
    <property type="term" value="F:zinc ion binding"/>
    <property type="evidence" value="ECO:0007669"/>
    <property type="project" value="UniProtKB-KW"/>
</dbReference>
<keyword evidence="4 7" id="KW-0863">Zinc-finger</keyword>
<comment type="subcellular location">
    <subcellularLocation>
        <location evidence="1 8">Nucleus</location>
    </subcellularLocation>
</comment>
<dbReference type="PROSITE" id="PS51017">
    <property type="entry name" value="CCT"/>
    <property type="match status" value="1"/>
</dbReference>
<sequence>MITAKKIAYAVGGKTARPCDSCLHKRARWYCAADDAFLCQGCDASVHSANQLASRHERVRLGSASAFKETAGSGLVEDSSTPSWHQGFTRKARTPRHTKPVSAQPPKGEEIFSNSNFPLVPEIGSEEASLDENEEQLLYRVPIFDPFDSELCNISNEAEKTVADERNHTVVADDDESKVLLTDKGPDGTLDLDNLPGFLPSDMDLAEFAADVESLLGRGLDEDSCDIKGLGLLDCKQEDTIDVCFGSTRVKVEEEEQEMEVALECQLDPRLETLDWNFDYESPVTGEEEEEEKVVVVAAETSMMSSGCKGEMRRKIDLRLNHEAVITAWASQGCPWTTGIRPEFNLDDCWPDFMGLCPTDVHHPYGDMGGVEGHVGGCHRGREARVSRYREKRRTRLFSKKIRYEVRKLNAEKRPRMKGRFVKRTSFAGPAFTYVNK</sequence>
<evidence type="ECO:0000313" key="12">
    <source>
        <dbReference type="EMBL" id="KAK9277937.1"/>
    </source>
</evidence>
<feature type="region of interest" description="Disordered" evidence="9">
    <location>
        <begin position="72"/>
        <end position="115"/>
    </location>
</feature>
<dbReference type="SMART" id="SM00336">
    <property type="entry name" value="BBOX"/>
    <property type="match status" value="1"/>
</dbReference>
<evidence type="ECO:0000256" key="1">
    <source>
        <dbReference type="ARBA" id="ARBA00004123"/>
    </source>
</evidence>
<dbReference type="Pfam" id="PF06203">
    <property type="entry name" value="CCT"/>
    <property type="match status" value="1"/>
</dbReference>
<name>A0AAP0RIS7_LIQFO</name>
<evidence type="ECO:0000313" key="13">
    <source>
        <dbReference type="Proteomes" id="UP001415857"/>
    </source>
</evidence>
<protein>
    <submittedName>
        <fullName evidence="12">Uncharacterized protein</fullName>
    </submittedName>
</protein>
<evidence type="ECO:0000259" key="11">
    <source>
        <dbReference type="PROSITE" id="PS51017"/>
    </source>
</evidence>
<feature type="domain" description="B box-type" evidence="10">
    <location>
        <begin position="14"/>
        <end position="61"/>
    </location>
</feature>
<dbReference type="InterPro" id="IPR052453">
    <property type="entry name" value="CONSTANS-like_ZF"/>
</dbReference>
<evidence type="ECO:0000256" key="6">
    <source>
        <dbReference type="ARBA" id="ARBA00023242"/>
    </source>
</evidence>
<dbReference type="InterPro" id="IPR049808">
    <property type="entry name" value="CONSTANS-like_Bbox1"/>
</dbReference>
<dbReference type="EMBL" id="JBBPBK010000009">
    <property type="protein sequence ID" value="KAK9277937.1"/>
    <property type="molecule type" value="Genomic_DNA"/>
</dbReference>
<evidence type="ECO:0000256" key="7">
    <source>
        <dbReference type="PROSITE-ProRule" id="PRU00024"/>
    </source>
</evidence>
<proteinExistence type="inferred from homology"/>
<dbReference type="AlphaFoldDB" id="A0AAP0RIS7"/>
<evidence type="ECO:0000259" key="10">
    <source>
        <dbReference type="PROSITE" id="PS50119"/>
    </source>
</evidence>
<dbReference type="GO" id="GO:0006355">
    <property type="term" value="P:regulation of DNA-templated transcription"/>
    <property type="evidence" value="ECO:0007669"/>
    <property type="project" value="TreeGrafter"/>
</dbReference>
<keyword evidence="5" id="KW-0862">Zinc</keyword>
<feature type="compositionally biased region" description="Basic residues" evidence="9">
    <location>
        <begin position="88"/>
        <end position="99"/>
    </location>
</feature>
<evidence type="ECO:0000256" key="2">
    <source>
        <dbReference type="ARBA" id="ARBA00010024"/>
    </source>
</evidence>
<dbReference type="PANTHER" id="PTHR31874:SF55">
    <property type="entry name" value="ZINC FINGER PROTEIN CONSTANS-LIKE 7"/>
    <property type="match status" value="1"/>
</dbReference>
<dbReference type="GO" id="GO:0005634">
    <property type="term" value="C:nucleus"/>
    <property type="evidence" value="ECO:0007669"/>
    <property type="project" value="UniProtKB-SubCell"/>
</dbReference>
<evidence type="ECO:0000256" key="4">
    <source>
        <dbReference type="ARBA" id="ARBA00022771"/>
    </source>
</evidence>
<evidence type="ECO:0000256" key="9">
    <source>
        <dbReference type="SAM" id="MobiDB-lite"/>
    </source>
</evidence>
<dbReference type="CDD" id="cd19821">
    <property type="entry name" value="Bbox1_BBX-like"/>
    <property type="match status" value="1"/>
</dbReference>
<organism evidence="12 13">
    <name type="scientific">Liquidambar formosana</name>
    <name type="common">Formosan gum</name>
    <dbReference type="NCBI Taxonomy" id="63359"/>
    <lineage>
        <taxon>Eukaryota</taxon>
        <taxon>Viridiplantae</taxon>
        <taxon>Streptophyta</taxon>
        <taxon>Embryophyta</taxon>
        <taxon>Tracheophyta</taxon>
        <taxon>Spermatophyta</taxon>
        <taxon>Magnoliopsida</taxon>
        <taxon>eudicotyledons</taxon>
        <taxon>Gunneridae</taxon>
        <taxon>Pentapetalae</taxon>
        <taxon>Saxifragales</taxon>
        <taxon>Altingiaceae</taxon>
        <taxon>Liquidambar</taxon>
    </lineage>
</organism>
<dbReference type="InterPro" id="IPR010402">
    <property type="entry name" value="CCT_domain"/>
</dbReference>
<dbReference type="PROSITE" id="PS50119">
    <property type="entry name" value="ZF_BBOX"/>
    <property type="match status" value="1"/>
</dbReference>
<accession>A0AAP0RIS7</accession>
<dbReference type="InterPro" id="IPR000315">
    <property type="entry name" value="Znf_B-box"/>
</dbReference>
<evidence type="ECO:0000256" key="8">
    <source>
        <dbReference type="PROSITE-ProRule" id="PRU00357"/>
    </source>
</evidence>
<feature type="domain" description="CCT" evidence="11">
    <location>
        <begin position="382"/>
        <end position="424"/>
    </location>
</feature>
<dbReference type="PANTHER" id="PTHR31874">
    <property type="entry name" value="CCT MOTIF FAMILY PROTEIN, EXPRESSED"/>
    <property type="match status" value="1"/>
</dbReference>
<evidence type="ECO:0000256" key="5">
    <source>
        <dbReference type="ARBA" id="ARBA00022833"/>
    </source>
</evidence>
<evidence type="ECO:0000256" key="3">
    <source>
        <dbReference type="ARBA" id="ARBA00022723"/>
    </source>
</evidence>
<keyword evidence="13" id="KW-1185">Reference proteome</keyword>
<keyword evidence="6 8" id="KW-0539">Nucleus</keyword>